<gene>
    <name evidence="2" type="ORF">BW737_004915</name>
</gene>
<dbReference type="Proteomes" id="UP000194577">
    <property type="component" value="Unassembled WGS sequence"/>
</dbReference>
<feature type="transmembrane region" description="Helical" evidence="1">
    <location>
        <begin position="32"/>
        <end position="55"/>
    </location>
</feature>
<evidence type="ECO:0000256" key="1">
    <source>
        <dbReference type="SAM" id="Phobius"/>
    </source>
</evidence>
<keyword evidence="1" id="KW-0812">Transmembrane</keyword>
<name>A0ABX4MCE7_9ACTO</name>
<reference evidence="2 3" key="1">
    <citation type="submission" date="2017-10" db="EMBL/GenBank/DDBJ databases">
        <title>Draft genome sequence of cellulolytic Actinomyces sp CtC72 isolated from cattle rumen fluid.</title>
        <authorList>
            <person name="Joshi A.J."/>
            <person name="Vasudevan G."/>
            <person name="Lanjekar V.B."/>
            <person name="Hivarkar S."/>
            <person name="Engineer A."/>
            <person name="Pore S.D."/>
            <person name="Dhakephalkar P.K."/>
            <person name="Dagar S."/>
        </authorList>
    </citation>
    <scope>NUCLEOTIDE SEQUENCE [LARGE SCALE GENOMIC DNA]</scope>
    <source>
        <strain evidence="3">CtC72</strain>
    </source>
</reference>
<evidence type="ECO:0000313" key="3">
    <source>
        <dbReference type="Proteomes" id="UP000194577"/>
    </source>
</evidence>
<keyword evidence="1" id="KW-1133">Transmembrane helix</keyword>
<proteinExistence type="predicted"/>
<keyword evidence="3" id="KW-1185">Reference proteome</keyword>
<comment type="caution">
    <text evidence="2">The sequence shown here is derived from an EMBL/GenBank/DDBJ whole genome shotgun (WGS) entry which is preliminary data.</text>
</comment>
<protein>
    <submittedName>
        <fullName evidence="2">Uncharacterized protein</fullName>
    </submittedName>
</protein>
<feature type="transmembrane region" description="Helical" evidence="1">
    <location>
        <begin position="6"/>
        <end position="25"/>
    </location>
</feature>
<feature type="transmembrane region" description="Helical" evidence="1">
    <location>
        <begin position="61"/>
        <end position="79"/>
    </location>
</feature>
<keyword evidence="1" id="KW-0472">Membrane</keyword>
<organism evidence="2 3">
    <name type="scientific">Actinomyces ruminis</name>
    <dbReference type="NCBI Taxonomy" id="1937003"/>
    <lineage>
        <taxon>Bacteria</taxon>
        <taxon>Bacillati</taxon>
        <taxon>Actinomycetota</taxon>
        <taxon>Actinomycetes</taxon>
        <taxon>Actinomycetales</taxon>
        <taxon>Actinomycetaceae</taxon>
        <taxon>Actinomyces</taxon>
    </lineage>
</organism>
<evidence type="ECO:0000313" key="2">
    <source>
        <dbReference type="EMBL" id="PHP53155.1"/>
    </source>
</evidence>
<dbReference type="EMBL" id="MTPX02000031">
    <property type="protein sequence ID" value="PHP53155.1"/>
    <property type="molecule type" value="Genomic_DNA"/>
</dbReference>
<sequence>MTEAYSNSTILLCVLGLVSCLVLLGTESLHSAILGAVLAAITLTASLASWTVLYGLRAIDYVWWTRGWVLNIALGVVLFRTIRDLATNINDSIGHHYAV</sequence>
<accession>A0ABX4MCE7</accession>